<evidence type="ECO:0000256" key="3">
    <source>
        <dbReference type="SAM" id="SignalP"/>
    </source>
</evidence>
<keyword evidence="2" id="KW-1133">Transmembrane helix</keyword>
<evidence type="ECO:0000256" key="1">
    <source>
        <dbReference type="SAM" id="MobiDB-lite"/>
    </source>
</evidence>
<gene>
    <name evidence="4" type="ORF">BDN70DRAFT_923727</name>
</gene>
<dbReference type="Gene3D" id="1.20.5.510">
    <property type="entry name" value="Single helix bin"/>
    <property type="match status" value="1"/>
</dbReference>
<keyword evidence="3" id="KW-0732">Signal</keyword>
<dbReference type="Proteomes" id="UP000807469">
    <property type="component" value="Unassembled WGS sequence"/>
</dbReference>
<dbReference type="PANTHER" id="PTHR16861">
    <property type="entry name" value="GLYCOPROTEIN 38"/>
    <property type="match status" value="1"/>
</dbReference>
<feature type="region of interest" description="Disordered" evidence="1">
    <location>
        <begin position="158"/>
        <end position="198"/>
    </location>
</feature>
<feature type="chain" id="PRO_5040133044" evidence="3">
    <location>
        <begin position="24"/>
        <end position="332"/>
    </location>
</feature>
<proteinExistence type="predicted"/>
<keyword evidence="2" id="KW-0812">Transmembrane</keyword>
<evidence type="ECO:0000313" key="4">
    <source>
        <dbReference type="EMBL" id="KAF9475868.1"/>
    </source>
</evidence>
<evidence type="ECO:0000256" key="2">
    <source>
        <dbReference type="SAM" id="Phobius"/>
    </source>
</evidence>
<reference evidence="4" key="1">
    <citation type="submission" date="2020-11" db="EMBL/GenBank/DDBJ databases">
        <authorList>
            <consortium name="DOE Joint Genome Institute"/>
            <person name="Ahrendt S."/>
            <person name="Riley R."/>
            <person name="Andreopoulos W."/>
            <person name="Labutti K."/>
            <person name="Pangilinan J."/>
            <person name="Ruiz-Duenas F.J."/>
            <person name="Barrasa J.M."/>
            <person name="Sanchez-Garcia M."/>
            <person name="Camarero S."/>
            <person name="Miyauchi S."/>
            <person name="Serrano A."/>
            <person name="Linde D."/>
            <person name="Babiker R."/>
            <person name="Drula E."/>
            <person name="Ayuso-Fernandez I."/>
            <person name="Pacheco R."/>
            <person name="Padilla G."/>
            <person name="Ferreira P."/>
            <person name="Barriuso J."/>
            <person name="Kellner H."/>
            <person name="Castanera R."/>
            <person name="Alfaro M."/>
            <person name="Ramirez L."/>
            <person name="Pisabarro A.G."/>
            <person name="Kuo A."/>
            <person name="Tritt A."/>
            <person name="Lipzen A."/>
            <person name="He G."/>
            <person name="Yan M."/>
            <person name="Ng V."/>
            <person name="Cullen D."/>
            <person name="Martin F."/>
            <person name="Rosso M.-N."/>
            <person name="Henrissat B."/>
            <person name="Hibbett D."/>
            <person name="Martinez A.T."/>
            <person name="Grigoriev I.V."/>
        </authorList>
    </citation>
    <scope>NUCLEOTIDE SEQUENCE</scope>
    <source>
        <strain evidence="4">CIRM-BRFM 674</strain>
    </source>
</reference>
<feature type="signal peptide" evidence="3">
    <location>
        <begin position="1"/>
        <end position="23"/>
    </location>
</feature>
<feature type="compositionally biased region" description="Low complexity" evidence="1">
    <location>
        <begin position="160"/>
        <end position="193"/>
    </location>
</feature>
<name>A0A9P6CXR2_9AGAR</name>
<accession>A0A9P6CXR2</accession>
<keyword evidence="2" id="KW-0472">Membrane</keyword>
<dbReference type="AlphaFoldDB" id="A0A9P6CXR2"/>
<organism evidence="4 5">
    <name type="scientific">Pholiota conissans</name>
    <dbReference type="NCBI Taxonomy" id="109636"/>
    <lineage>
        <taxon>Eukaryota</taxon>
        <taxon>Fungi</taxon>
        <taxon>Dikarya</taxon>
        <taxon>Basidiomycota</taxon>
        <taxon>Agaricomycotina</taxon>
        <taxon>Agaricomycetes</taxon>
        <taxon>Agaricomycetidae</taxon>
        <taxon>Agaricales</taxon>
        <taxon>Agaricineae</taxon>
        <taxon>Strophariaceae</taxon>
        <taxon>Pholiota</taxon>
    </lineage>
</organism>
<evidence type="ECO:0000313" key="5">
    <source>
        <dbReference type="Proteomes" id="UP000807469"/>
    </source>
</evidence>
<protein>
    <submittedName>
        <fullName evidence="4">Uncharacterized protein</fullName>
    </submittedName>
</protein>
<comment type="caution">
    <text evidence="4">The sequence shown here is derived from an EMBL/GenBank/DDBJ whole genome shotgun (WGS) entry which is preliminary data.</text>
</comment>
<feature type="region of interest" description="Disordered" evidence="1">
    <location>
        <begin position="249"/>
        <end position="269"/>
    </location>
</feature>
<keyword evidence="5" id="KW-1185">Reference proteome</keyword>
<feature type="transmembrane region" description="Helical" evidence="2">
    <location>
        <begin position="200"/>
        <end position="225"/>
    </location>
</feature>
<dbReference type="EMBL" id="MU155316">
    <property type="protein sequence ID" value="KAF9475868.1"/>
    <property type="molecule type" value="Genomic_DNA"/>
</dbReference>
<dbReference type="PANTHER" id="PTHR16861:SF7">
    <property type="entry name" value="MEMBRANE ANCHOR OPY2 N-TERMINAL DOMAIN-CONTAINING PROTEIN"/>
    <property type="match status" value="1"/>
</dbReference>
<sequence length="332" mass="34902">MLWYHVSTARLVVWFAAALSVIAQSSDVTNCSSTYEWSLNDKGQTPCLVAAYLESACGTPTQVNSLPVDNRYLGPTAATQNPCLCSSVTYFMVSACGGCQSRNFQNWTTWSANCIGTTVTTFPEKVPSTIDVPEWAFLNVTLTGDTLDPVAAQNALKGISPPTLTPASTTTPATAFSDAPSSTSPAVTTTQSSEKSHSNAGAIAGGVVGGLVLLAVIVIAVLWLYMRKRRNSVQQDLTFDSRALISTSPMMSQQTGSSQPLNNGPSPVSFSSPLYGTSMSTFPTSPLTSAVFTTPATGSRRSMESVSQSLAQFGSQSAYAAQHPGYRGAAEI</sequence>
<dbReference type="OrthoDB" id="2576311at2759"/>